<accession>A0ACB8SIC0</accession>
<sequence>MDDFVVATVKPGLNATAQVVAQPPIARLPVEILSNIFSYLPFEDSDKDKWYATDGLPGWLAVTHVCRYWRSVAHGCHNLWAYIPLDNLEWTRIALERSKSSSIIILAPDHFKCESEDGSGYYIDAEAFLLACKSMNRAVDFRWWSVCLVHNDYFRLQRILDELLDSPVPFRLQSFDISVLADDRRIIEIPETLFGNQPLPNLSDVTFAGPLSIKTSLLSRTPSLTSLHLSEVEVDAWRTTAGVVETLRGLPLLQKLSLEGCLPYTDGVSPTEVILPHLTTLRIVDNILAASMIVPILFAPMCANLCLGFFLEADGMTELDTHAMLIHVLLGLFPPALLATNSYHTVAIPASQNDDDGLTRTIFSQTPYLAGPSKLPNEFSLYLTYSNDIEEYHDGDDNTVHHLFVDVIRHLPVRGVRELRVANYIFEHAFNWTALLNICTYVTHLTVSGTAVSGALFQGMLDPSDHDSYTLLALSSRVPHPMPLTDLSTITLERTDFTERRGPFSPLRDSMMMQTIWILTVARKNGCYPPFRLVLSNCIISPDQFKKLRAYMGDESMVCIVDG</sequence>
<dbReference type="Proteomes" id="UP000814140">
    <property type="component" value="Unassembled WGS sequence"/>
</dbReference>
<name>A0ACB8SIC0_9AGAM</name>
<gene>
    <name evidence="1" type="ORF">BV25DRAFT_1832747</name>
</gene>
<protein>
    <submittedName>
        <fullName evidence="1">Uncharacterized protein</fullName>
    </submittedName>
</protein>
<organism evidence="1 2">
    <name type="scientific">Artomyces pyxidatus</name>
    <dbReference type="NCBI Taxonomy" id="48021"/>
    <lineage>
        <taxon>Eukaryota</taxon>
        <taxon>Fungi</taxon>
        <taxon>Dikarya</taxon>
        <taxon>Basidiomycota</taxon>
        <taxon>Agaricomycotina</taxon>
        <taxon>Agaricomycetes</taxon>
        <taxon>Russulales</taxon>
        <taxon>Auriscalpiaceae</taxon>
        <taxon>Artomyces</taxon>
    </lineage>
</organism>
<proteinExistence type="predicted"/>
<evidence type="ECO:0000313" key="1">
    <source>
        <dbReference type="EMBL" id="KAI0055977.1"/>
    </source>
</evidence>
<dbReference type="EMBL" id="MU277274">
    <property type="protein sequence ID" value="KAI0055977.1"/>
    <property type="molecule type" value="Genomic_DNA"/>
</dbReference>
<reference evidence="1" key="1">
    <citation type="submission" date="2021-03" db="EMBL/GenBank/DDBJ databases">
        <authorList>
            <consortium name="DOE Joint Genome Institute"/>
            <person name="Ahrendt S."/>
            <person name="Looney B.P."/>
            <person name="Miyauchi S."/>
            <person name="Morin E."/>
            <person name="Drula E."/>
            <person name="Courty P.E."/>
            <person name="Chicoki N."/>
            <person name="Fauchery L."/>
            <person name="Kohler A."/>
            <person name="Kuo A."/>
            <person name="Labutti K."/>
            <person name="Pangilinan J."/>
            <person name="Lipzen A."/>
            <person name="Riley R."/>
            <person name="Andreopoulos W."/>
            <person name="He G."/>
            <person name="Johnson J."/>
            <person name="Barry K.W."/>
            <person name="Grigoriev I.V."/>
            <person name="Nagy L."/>
            <person name="Hibbett D."/>
            <person name="Henrissat B."/>
            <person name="Matheny P.B."/>
            <person name="Labbe J."/>
            <person name="Martin F."/>
        </authorList>
    </citation>
    <scope>NUCLEOTIDE SEQUENCE</scope>
    <source>
        <strain evidence="1">HHB10654</strain>
    </source>
</reference>
<comment type="caution">
    <text evidence="1">The sequence shown here is derived from an EMBL/GenBank/DDBJ whole genome shotgun (WGS) entry which is preliminary data.</text>
</comment>
<evidence type="ECO:0000313" key="2">
    <source>
        <dbReference type="Proteomes" id="UP000814140"/>
    </source>
</evidence>
<reference evidence="1" key="2">
    <citation type="journal article" date="2022" name="New Phytol.">
        <title>Evolutionary transition to the ectomycorrhizal habit in the genomes of a hyperdiverse lineage of mushroom-forming fungi.</title>
        <authorList>
            <person name="Looney B."/>
            <person name="Miyauchi S."/>
            <person name="Morin E."/>
            <person name="Drula E."/>
            <person name="Courty P.E."/>
            <person name="Kohler A."/>
            <person name="Kuo A."/>
            <person name="LaButti K."/>
            <person name="Pangilinan J."/>
            <person name="Lipzen A."/>
            <person name="Riley R."/>
            <person name="Andreopoulos W."/>
            <person name="He G."/>
            <person name="Johnson J."/>
            <person name="Nolan M."/>
            <person name="Tritt A."/>
            <person name="Barry K.W."/>
            <person name="Grigoriev I.V."/>
            <person name="Nagy L.G."/>
            <person name="Hibbett D."/>
            <person name="Henrissat B."/>
            <person name="Matheny P.B."/>
            <person name="Labbe J."/>
            <person name="Martin F.M."/>
        </authorList>
    </citation>
    <scope>NUCLEOTIDE SEQUENCE</scope>
    <source>
        <strain evidence="1">HHB10654</strain>
    </source>
</reference>
<keyword evidence="2" id="KW-1185">Reference proteome</keyword>